<accession>A0A450WEI0</accession>
<dbReference type="InterPro" id="IPR007325">
    <property type="entry name" value="KFase/CYL"/>
</dbReference>
<evidence type="ECO:0000313" key="1">
    <source>
        <dbReference type="EMBL" id="VFK15509.1"/>
    </source>
</evidence>
<dbReference type="AlphaFoldDB" id="A0A450WEI0"/>
<proteinExistence type="predicted"/>
<dbReference type="GO" id="GO:0004061">
    <property type="term" value="F:arylformamidase activity"/>
    <property type="evidence" value="ECO:0007669"/>
    <property type="project" value="InterPro"/>
</dbReference>
<dbReference type="InterPro" id="IPR037175">
    <property type="entry name" value="KFase_sf"/>
</dbReference>
<dbReference type="GO" id="GO:0019441">
    <property type="term" value="P:L-tryptophan catabolic process to kynurenine"/>
    <property type="evidence" value="ECO:0007669"/>
    <property type="project" value="InterPro"/>
</dbReference>
<protein>
    <submittedName>
        <fullName evidence="1">Kynurenine formamidase</fullName>
    </submittedName>
</protein>
<reference evidence="1" key="1">
    <citation type="submission" date="2019-02" db="EMBL/GenBank/DDBJ databases">
        <authorList>
            <person name="Gruber-Vodicka R. H."/>
            <person name="Seah K. B. B."/>
        </authorList>
    </citation>
    <scope>NUCLEOTIDE SEQUENCE</scope>
    <source>
        <strain evidence="1">BECK_S313</strain>
    </source>
</reference>
<dbReference type="SUPFAM" id="SSF102198">
    <property type="entry name" value="Putative cyclase"/>
    <property type="match status" value="1"/>
</dbReference>
<dbReference type="EMBL" id="CAADFK010000079">
    <property type="protein sequence ID" value="VFK15509.1"/>
    <property type="molecule type" value="Genomic_DNA"/>
</dbReference>
<dbReference type="Gene3D" id="3.50.30.50">
    <property type="entry name" value="Putative cyclase"/>
    <property type="match status" value="1"/>
</dbReference>
<organism evidence="1">
    <name type="scientific">Candidatus Kentrum sp. LPFa</name>
    <dbReference type="NCBI Taxonomy" id="2126335"/>
    <lineage>
        <taxon>Bacteria</taxon>
        <taxon>Pseudomonadati</taxon>
        <taxon>Pseudomonadota</taxon>
        <taxon>Gammaproteobacteria</taxon>
        <taxon>Candidatus Kentrum</taxon>
    </lineage>
</organism>
<dbReference type="Pfam" id="PF04199">
    <property type="entry name" value="Cyclase"/>
    <property type="match status" value="1"/>
</dbReference>
<sequence length="299" mass="33112">MKPGKSGIGKTKISRDFRYARRTASWIEASTYPKFKGAMAGLILGLLALPSLLFAQDFSRGAWIDLTHEFSEASVYWPISKTFKKTTVFEGDTETGHYYTAHDFEAAEHGGIHMDAPVHFYKGRNAVHEVPIEQLIGKAAVIDISAKVEKDRDYRFATQDILDWEKTHGRLPDGAIVLIDTGMGRFYPDREKYMGTDKRGQEGVDALRFPGIHPDAAKFLTTQRKIKAVGLDTPSTDYGKSRKFPTHVILCEKNIPGFENVANLDKLPPKGATVFALPMKIQGGSGAPLRIVAFVPDPA</sequence>
<dbReference type="PANTHER" id="PTHR31118:SF12">
    <property type="entry name" value="CYCLASE-LIKE PROTEIN 2"/>
    <property type="match status" value="1"/>
</dbReference>
<name>A0A450WEI0_9GAMM</name>
<gene>
    <name evidence="1" type="ORF">BECKLPF1236B_GA0070989_107912</name>
</gene>
<dbReference type="PANTHER" id="PTHR31118">
    <property type="entry name" value="CYCLASE-LIKE PROTEIN 2"/>
    <property type="match status" value="1"/>
</dbReference>